<dbReference type="PROSITE" id="PS00427">
    <property type="entry name" value="DISINTEGRIN_1"/>
    <property type="match status" value="1"/>
</dbReference>
<dbReference type="InterPro" id="IPR013111">
    <property type="entry name" value="EGF_extracell"/>
</dbReference>
<dbReference type="GO" id="GO:0046872">
    <property type="term" value="F:metal ion binding"/>
    <property type="evidence" value="ECO:0007669"/>
    <property type="project" value="UniProtKB-KW"/>
</dbReference>
<evidence type="ECO:0000256" key="9">
    <source>
        <dbReference type="PROSITE-ProRule" id="PRU00276"/>
    </source>
</evidence>
<dbReference type="CDD" id="cd04269">
    <property type="entry name" value="ZnMc_adamalysin_II_like"/>
    <property type="match status" value="1"/>
</dbReference>
<evidence type="ECO:0000256" key="1">
    <source>
        <dbReference type="ARBA" id="ARBA00004479"/>
    </source>
</evidence>
<dbReference type="GO" id="GO:0008584">
    <property type="term" value="P:male gonad development"/>
    <property type="evidence" value="ECO:0007669"/>
    <property type="project" value="TreeGrafter"/>
</dbReference>
<sequence>MFPFSAPGWEAVPMDQIQRPVGLLRPWLRAGGGAQETGVLLELGVPIMLLGLLLPSTDCGSHPPPGFASYEVIVPRKFVSKEGNAAKDEMSYVIKVEGRNQIVHLKQKKGFIVKNLPVYTYDPQGRLLVDHPSIPEDCYYHGYVEDSPESLVVLSTCSGLRGLLWIGSLQYGIEPVESSLIFQHHLYRIGEAGPEPTACELTDGEIEKQTAEVMEARKHASKKPFVWGQTKYLEFLVVVDKQRYDYADKNMTNVVLSVIEVVNLADEFFSSLRLRILLTALEVWTDDNPIKITKNVAEVLHNFNSWRKAQPLTRVPHDVGHLFSFNDFGKVQQDKLTAKSYHYSACDRSRASAVVSFINSPVKNFALLVAHLLGHQVGMVHDGQACACGNSSFCIMDPARREVYQFSNCSERYYLNFMRQGKGNCLNNLPETGVFFLMQRCGNQIVEGGEECDCGSEKQCRKDPCCDHTCKRKEGATCNIGKCCKNCQLLVEGTKCRDTVGECDLPEFCNGTSPYCPEDTHIQDGTVCSGDGYCFYGKCNSHNIQCEKLFGKPAKAAPISCFREVNMKGDRFGNCWDGGENETFEKCKPENVLCGRLQCVDVKTLPWLEEHVTIIQTLVSNIWCWGTDYYSLAESTDYGLTEDGATCAADKICYNQTCFNHSVLLQLSCSPSSTCHGRGVCNNNGNCHCKDGWAPPLCQFPGFGGSRDSGPPPVSKIGILNLIMLIIGIVLGAIAIIVILAILIFRRAAVMQAVSRTVQNIRSRTLSPPSDSRSPQKDDTV</sequence>
<dbReference type="Pfam" id="PF01562">
    <property type="entry name" value="Pep_M12B_propep"/>
    <property type="match status" value="1"/>
</dbReference>
<dbReference type="InterPro" id="IPR002870">
    <property type="entry name" value="Peptidase_M12B_N"/>
</dbReference>
<dbReference type="InterPro" id="IPR001590">
    <property type="entry name" value="Peptidase_M12B"/>
</dbReference>
<evidence type="ECO:0000313" key="14">
    <source>
        <dbReference type="Proteomes" id="UP000189705"/>
    </source>
</evidence>
<feature type="transmembrane region" description="Helical" evidence="10">
    <location>
        <begin position="719"/>
        <end position="745"/>
    </location>
</feature>
<dbReference type="PROSITE" id="PS01186">
    <property type="entry name" value="EGF_2"/>
    <property type="match status" value="1"/>
</dbReference>
<name>A0A1U7RC31_ALLSI</name>
<dbReference type="Pfam" id="PF08516">
    <property type="entry name" value="ADAM_CR"/>
    <property type="match status" value="1"/>
</dbReference>
<dbReference type="Pfam" id="PF01421">
    <property type="entry name" value="Reprolysin"/>
    <property type="match status" value="1"/>
</dbReference>
<dbReference type="RefSeq" id="XP_006015312.2">
    <property type="nucleotide sequence ID" value="XM_006015250.3"/>
</dbReference>
<dbReference type="GO" id="GO:0004222">
    <property type="term" value="F:metalloendopeptidase activity"/>
    <property type="evidence" value="ECO:0007669"/>
    <property type="project" value="InterPro"/>
</dbReference>
<dbReference type="InterPro" id="IPR024079">
    <property type="entry name" value="MetalloPept_cat_dom_sf"/>
</dbReference>
<dbReference type="InterPro" id="IPR001762">
    <property type="entry name" value="Disintegrin_dom"/>
</dbReference>
<evidence type="ECO:0000256" key="5">
    <source>
        <dbReference type="ARBA" id="ARBA00023136"/>
    </source>
</evidence>
<protein>
    <submittedName>
        <fullName evidence="15">Disintegrin and metalloproteinase domain-containing protein 20-like</fullName>
    </submittedName>
</protein>
<organism evidence="14 15">
    <name type="scientific">Alligator sinensis</name>
    <name type="common">Chinese alligator</name>
    <dbReference type="NCBI Taxonomy" id="38654"/>
    <lineage>
        <taxon>Eukaryota</taxon>
        <taxon>Metazoa</taxon>
        <taxon>Chordata</taxon>
        <taxon>Craniata</taxon>
        <taxon>Vertebrata</taxon>
        <taxon>Euteleostomi</taxon>
        <taxon>Archelosauria</taxon>
        <taxon>Archosauria</taxon>
        <taxon>Crocodylia</taxon>
        <taxon>Alligatoridae</taxon>
        <taxon>Alligatorinae</taxon>
        <taxon>Alligator</taxon>
    </lineage>
</organism>
<dbReference type="PROSITE" id="PS50215">
    <property type="entry name" value="ADAM_MEPRO"/>
    <property type="match status" value="1"/>
</dbReference>
<dbReference type="InterPro" id="IPR006586">
    <property type="entry name" value="ADAM_Cys-rich"/>
</dbReference>
<feature type="disulfide bond" evidence="8">
    <location>
        <begin position="689"/>
        <end position="698"/>
    </location>
</feature>
<feature type="disulfide bond" evidence="7">
    <location>
        <begin position="496"/>
        <end position="516"/>
    </location>
</feature>
<dbReference type="InterPro" id="IPR034027">
    <property type="entry name" value="Reprolysin_adamalysin"/>
</dbReference>
<keyword evidence="14" id="KW-1185">Reference proteome</keyword>
<evidence type="ECO:0000259" key="12">
    <source>
        <dbReference type="PROSITE" id="PS50214"/>
    </source>
</evidence>
<feature type="domain" description="EGF-like" evidence="11">
    <location>
        <begin position="665"/>
        <end position="699"/>
    </location>
</feature>
<keyword evidence="9" id="KW-0862">Zinc</keyword>
<feature type="binding site" evidence="9">
    <location>
        <position position="375"/>
    </location>
    <ligand>
        <name>Zn(2+)</name>
        <dbReference type="ChEBI" id="CHEBI:29105"/>
        <note>catalytic</note>
    </ligand>
</feature>
<keyword evidence="4 10" id="KW-1133">Transmembrane helix</keyword>
<dbReference type="SUPFAM" id="SSF55486">
    <property type="entry name" value="Metalloproteases ('zincins'), catalytic domain"/>
    <property type="match status" value="1"/>
</dbReference>
<feature type="binding site" evidence="9">
    <location>
        <position position="371"/>
    </location>
    <ligand>
        <name>Zn(2+)</name>
        <dbReference type="ChEBI" id="CHEBI:29105"/>
        <note>catalytic</note>
    </ligand>
</feature>
<dbReference type="InterPro" id="IPR036436">
    <property type="entry name" value="Disintegrin_dom_sf"/>
</dbReference>
<dbReference type="InterPro" id="IPR018358">
    <property type="entry name" value="Disintegrin_CS"/>
</dbReference>
<dbReference type="FunFam" id="3.40.390.10:FF:000002">
    <property type="entry name" value="Disintegrin and metalloproteinase domain-containing protein 22"/>
    <property type="match status" value="1"/>
</dbReference>
<keyword evidence="6 8" id="KW-1015">Disulfide bond</keyword>
<comment type="caution">
    <text evidence="8">Lacks conserved residue(s) required for the propagation of feature annotation.</text>
</comment>
<dbReference type="Gene3D" id="4.10.70.10">
    <property type="entry name" value="Disintegrin domain"/>
    <property type="match status" value="1"/>
</dbReference>
<evidence type="ECO:0000259" key="13">
    <source>
        <dbReference type="PROSITE" id="PS50215"/>
    </source>
</evidence>
<dbReference type="Proteomes" id="UP000189705">
    <property type="component" value="Unplaced"/>
</dbReference>
<keyword evidence="2 8" id="KW-0245">EGF-like domain</keyword>
<dbReference type="PANTHER" id="PTHR11905">
    <property type="entry name" value="ADAM A DISINTEGRIN AND METALLOPROTEASE DOMAIN"/>
    <property type="match status" value="1"/>
</dbReference>
<feature type="binding site" evidence="9">
    <location>
        <position position="381"/>
    </location>
    <ligand>
        <name>Zn(2+)</name>
        <dbReference type="ChEBI" id="CHEBI:29105"/>
        <note>catalytic</note>
    </ligand>
</feature>
<dbReference type="InParanoid" id="A0A1U7RC31"/>
<evidence type="ECO:0000256" key="6">
    <source>
        <dbReference type="ARBA" id="ARBA00023157"/>
    </source>
</evidence>
<dbReference type="GO" id="GO:1990913">
    <property type="term" value="C:sperm head plasma membrane"/>
    <property type="evidence" value="ECO:0007669"/>
    <property type="project" value="TreeGrafter"/>
</dbReference>
<dbReference type="GO" id="GO:0009897">
    <property type="term" value="C:external side of plasma membrane"/>
    <property type="evidence" value="ECO:0007669"/>
    <property type="project" value="TreeGrafter"/>
</dbReference>
<keyword evidence="9" id="KW-0479">Metal-binding</keyword>
<evidence type="ECO:0000256" key="3">
    <source>
        <dbReference type="ARBA" id="ARBA00022692"/>
    </source>
</evidence>
<evidence type="ECO:0000256" key="2">
    <source>
        <dbReference type="ARBA" id="ARBA00022536"/>
    </source>
</evidence>
<accession>A0A1U7RC31</accession>
<feature type="domain" description="Peptidase M12B" evidence="13">
    <location>
        <begin position="231"/>
        <end position="430"/>
    </location>
</feature>
<dbReference type="AlphaFoldDB" id="A0A1U7RC31"/>
<dbReference type="PANTHER" id="PTHR11905:SF120">
    <property type="entry name" value="DISINTEGRIN AND METALLOPROTEINASE DOMAIN-CONTAINING PROTEIN 1A"/>
    <property type="match status" value="1"/>
</dbReference>
<dbReference type="SUPFAM" id="SSF57552">
    <property type="entry name" value="Blood coagulation inhibitor (disintegrin)"/>
    <property type="match status" value="1"/>
</dbReference>
<proteinExistence type="predicted"/>
<comment type="subcellular location">
    <subcellularLocation>
        <location evidence="1">Membrane</location>
        <topology evidence="1">Single-pass type I membrane protein</topology>
    </subcellularLocation>
</comment>
<keyword evidence="3 10" id="KW-0812">Transmembrane</keyword>
<reference evidence="15" key="1">
    <citation type="submission" date="2025-08" db="UniProtKB">
        <authorList>
            <consortium name="RefSeq"/>
        </authorList>
    </citation>
    <scope>IDENTIFICATION</scope>
</reference>
<dbReference type="Gene3D" id="3.40.390.10">
    <property type="entry name" value="Collagenase (Catalytic Domain)"/>
    <property type="match status" value="1"/>
</dbReference>
<dbReference type="SMART" id="SM00608">
    <property type="entry name" value="ACR"/>
    <property type="match status" value="1"/>
</dbReference>
<dbReference type="InterPro" id="IPR000742">
    <property type="entry name" value="EGF"/>
</dbReference>
<dbReference type="Pfam" id="PF07974">
    <property type="entry name" value="EGF_2"/>
    <property type="match status" value="1"/>
</dbReference>
<dbReference type="Pfam" id="PF00200">
    <property type="entry name" value="Disintegrin"/>
    <property type="match status" value="1"/>
</dbReference>
<dbReference type="PROSITE" id="PS50214">
    <property type="entry name" value="DISINTEGRIN_2"/>
    <property type="match status" value="1"/>
</dbReference>
<dbReference type="FunFam" id="4.10.70.10:FF:000001">
    <property type="entry name" value="Disintegrin and metalloproteinase domain-containing protein 22"/>
    <property type="match status" value="1"/>
</dbReference>
<dbReference type="GO" id="GO:0006508">
    <property type="term" value="P:proteolysis"/>
    <property type="evidence" value="ECO:0007669"/>
    <property type="project" value="InterPro"/>
</dbReference>
<evidence type="ECO:0000256" key="10">
    <source>
        <dbReference type="SAM" id="Phobius"/>
    </source>
</evidence>
<gene>
    <name evidence="15" type="primary">LOC102372513</name>
</gene>
<dbReference type="KEGG" id="asn:102372513"/>
<evidence type="ECO:0000256" key="7">
    <source>
        <dbReference type="PROSITE-ProRule" id="PRU00068"/>
    </source>
</evidence>
<dbReference type="PROSITE" id="PS50026">
    <property type="entry name" value="EGF_3"/>
    <property type="match status" value="1"/>
</dbReference>
<evidence type="ECO:0000256" key="4">
    <source>
        <dbReference type="ARBA" id="ARBA00022989"/>
    </source>
</evidence>
<evidence type="ECO:0000256" key="8">
    <source>
        <dbReference type="PROSITE-ProRule" id="PRU00076"/>
    </source>
</evidence>
<evidence type="ECO:0000259" key="11">
    <source>
        <dbReference type="PROSITE" id="PS50026"/>
    </source>
</evidence>
<dbReference type="eggNOG" id="KOG3607">
    <property type="taxonomic scope" value="Eukaryota"/>
</dbReference>
<feature type="domain" description="Disintegrin" evidence="12">
    <location>
        <begin position="438"/>
        <end position="524"/>
    </location>
</feature>
<keyword evidence="5 10" id="KW-0472">Membrane</keyword>
<evidence type="ECO:0000313" key="15">
    <source>
        <dbReference type="RefSeq" id="XP_006015312.2"/>
    </source>
</evidence>
<dbReference type="GeneID" id="102372513"/>
<dbReference type="SMART" id="SM00050">
    <property type="entry name" value="DISIN"/>
    <property type="match status" value="1"/>
</dbReference>